<dbReference type="Pfam" id="PF07484">
    <property type="entry name" value="Collar"/>
    <property type="match status" value="1"/>
</dbReference>
<feature type="domain" description="Phage tail collar" evidence="2">
    <location>
        <begin position="228"/>
        <end position="284"/>
    </location>
</feature>
<dbReference type="Proteomes" id="UP000594015">
    <property type="component" value="Chromosome"/>
</dbReference>
<accession>A0AAE7TIB1</accession>
<dbReference type="AlphaFoldDB" id="A0AAE7TIB1"/>
<organism evidence="3 4">
    <name type="scientific">Bradyrhizobium arachidis</name>
    <dbReference type="NCBI Taxonomy" id="858423"/>
    <lineage>
        <taxon>Bacteria</taxon>
        <taxon>Pseudomonadati</taxon>
        <taxon>Pseudomonadota</taxon>
        <taxon>Alphaproteobacteria</taxon>
        <taxon>Hyphomicrobiales</taxon>
        <taxon>Nitrobacteraceae</taxon>
        <taxon>Bradyrhizobium</taxon>
    </lineage>
</organism>
<proteinExistence type="predicted"/>
<protein>
    <recommendedName>
        <fullName evidence="2">Phage tail collar domain-containing protein</fullName>
    </recommendedName>
</protein>
<dbReference type="KEGG" id="barh:WN72_24440"/>
<gene>
    <name evidence="3" type="ORF">WN72_24440</name>
</gene>
<feature type="region of interest" description="Disordered" evidence="1">
    <location>
        <begin position="1"/>
        <end position="32"/>
    </location>
</feature>
<dbReference type="Gene3D" id="3.90.1340.10">
    <property type="entry name" value="Phage tail collar domain"/>
    <property type="match status" value="1"/>
</dbReference>
<dbReference type="EMBL" id="CP030050">
    <property type="protein sequence ID" value="QOZ69114.1"/>
    <property type="molecule type" value="Genomic_DNA"/>
</dbReference>
<evidence type="ECO:0000256" key="1">
    <source>
        <dbReference type="SAM" id="MobiDB-lite"/>
    </source>
</evidence>
<name>A0AAE7TIB1_9BRAD</name>
<evidence type="ECO:0000259" key="2">
    <source>
        <dbReference type="Pfam" id="PF07484"/>
    </source>
</evidence>
<dbReference type="SUPFAM" id="SSF88874">
    <property type="entry name" value="Receptor-binding domain of short tail fibre protein gp12"/>
    <property type="match status" value="1"/>
</dbReference>
<sequence>MSTDATPLRRRHPPRNPAHFLSPRRRAMSSTPYDRQTSFALQSAENPKDQIPGNIFDAEFNAVKLAMDDTQQNLSLIQDDDGALKRGSVGRAQFDSSVTIGFAAPSQWASGVLYTADVNTVFYNSIFYIANTTHTSGVGFEADKWDEIADFTAAAAISDGSITSSKLADGAVAGNKLADGVVANSKLATGAVSTNKVADQAITNPKIADAAVSFTKLAPDANQVIPAGALMPYAGGAAPTGWLLCNGQSLLRTDYPSLFVAIGSTYGAADGTHFTLPDMRGRIPAGVDGGANRLTSSFFGATAALGATGGYESHTLTTAQLASHSHANTLNDLGHVHSGALNTGAFFGSPGGATNVAGNATTNTGSSTTGITITNASAGGGGAHNNVQPTIVLNYIIKAH</sequence>
<dbReference type="InterPro" id="IPR037053">
    <property type="entry name" value="Phage_tail_collar_dom_sf"/>
</dbReference>
<dbReference type="InterPro" id="IPR011083">
    <property type="entry name" value="Phage_tail_collar_dom"/>
</dbReference>
<reference evidence="3 4" key="1">
    <citation type="submission" date="2018-06" db="EMBL/GenBank/DDBJ databases">
        <title>Comparative genomics of Bradyrhizobium nodulating Arachidis hypogaea.</title>
        <authorList>
            <person name="Li Y."/>
        </authorList>
    </citation>
    <scope>NUCLEOTIDE SEQUENCE [LARGE SCALE GENOMIC DNA]</scope>
    <source>
        <strain evidence="3 4">CCBAU 051107</strain>
    </source>
</reference>
<evidence type="ECO:0000313" key="4">
    <source>
        <dbReference type="Proteomes" id="UP000594015"/>
    </source>
</evidence>
<evidence type="ECO:0000313" key="3">
    <source>
        <dbReference type="EMBL" id="QOZ69114.1"/>
    </source>
</evidence>